<dbReference type="RefSeq" id="XP_040733233.1">
    <property type="nucleotide sequence ID" value="XM_040877126.1"/>
</dbReference>
<dbReference type="Pfam" id="PF16073">
    <property type="entry name" value="SAT"/>
    <property type="match status" value="1"/>
</dbReference>
<reference evidence="2 3" key="1">
    <citation type="journal article" date="2017" name="Biotechnol. Biofuels">
        <title>Differential beta-glucosidase expression as a function of carbon source availability in Talaromyces amestolkiae: a genomic and proteomic approach.</title>
        <authorList>
            <person name="de Eugenio L.I."/>
            <person name="Mendez-Liter J.A."/>
            <person name="Nieto-Dominguez M."/>
            <person name="Alonso L."/>
            <person name="Gil-Munoz J."/>
            <person name="Barriuso J."/>
            <person name="Prieto A."/>
            <person name="Martinez M.J."/>
        </authorList>
    </citation>
    <scope>NUCLEOTIDE SEQUENCE [LARGE SCALE GENOMIC DNA]</scope>
    <source>
        <strain evidence="2 3">CIB</strain>
    </source>
</reference>
<dbReference type="GeneID" id="63793945"/>
<comment type="caution">
    <text evidence="2">The sequence shown here is derived from an EMBL/GenBank/DDBJ whole genome shotgun (WGS) entry which is preliminary data.</text>
</comment>
<dbReference type="InterPro" id="IPR032088">
    <property type="entry name" value="SAT"/>
</dbReference>
<name>A0A364KYS8_TALAM</name>
<evidence type="ECO:0000313" key="2">
    <source>
        <dbReference type="EMBL" id="RAO68717.1"/>
    </source>
</evidence>
<proteinExistence type="predicted"/>
<dbReference type="InterPro" id="IPR001227">
    <property type="entry name" value="Ac_transferase_dom_sf"/>
</dbReference>
<dbReference type="Gene3D" id="3.40.366.10">
    <property type="entry name" value="Malonyl-Coenzyme A Acyl Carrier Protein, domain 2"/>
    <property type="match status" value="1"/>
</dbReference>
<feature type="domain" description="Starter acyltransferase (SAT)" evidence="1">
    <location>
        <begin position="12"/>
        <end position="194"/>
    </location>
</feature>
<gene>
    <name evidence="2" type="ORF">BHQ10_004729</name>
</gene>
<dbReference type="EMBL" id="MIKG01000008">
    <property type="protein sequence ID" value="RAO68717.1"/>
    <property type="molecule type" value="Genomic_DNA"/>
</dbReference>
<accession>A0A364KYS8</accession>
<dbReference type="GO" id="GO:0016740">
    <property type="term" value="F:transferase activity"/>
    <property type="evidence" value="ECO:0007669"/>
    <property type="project" value="InterPro"/>
</dbReference>
<keyword evidence="3" id="KW-1185">Reference proteome</keyword>
<organism evidence="2 3">
    <name type="scientific">Talaromyces amestolkiae</name>
    <dbReference type="NCBI Taxonomy" id="1196081"/>
    <lineage>
        <taxon>Eukaryota</taxon>
        <taxon>Fungi</taxon>
        <taxon>Dikarya</taxon>
        <taxon>Ascomycota</taxon>
        <taxon>Pezizomycotina</taxon>
        <taxon>Eurotiomycetes</taxon>
        <taxon>Eurotiomycetidae</taxon>
        <taxon>Eurotiales</taxon>
        <taxon>Trichocomaceae</taxon>
        <taxon>Talaromyces</taxon>
        <taxon>Talaromyces sect. Talaromyces</taxon>
    </lineage>
</organism>
<evidence type="ECO:0000259" key="1">
    <source>
        <dbReference type="Pfam" id="PF16073"/>
    </source>
</evidence>
<dbReference type="Proteomes" id="UP000249363">
    <property type="component" value="Unassembled WGS sequence"/>
</dbReference>
<evidence type="ECO:0000313" key="3">
    <source>
        <dbReference type="Proteomes" id="UP000249363"/>
    </source>
</evidence>
<dbReference type="OrthoDB" id="4216896at2759"/>
<sequence>MGSTKRNQSVILYFGDQTEKNIPFEELFAYSQESDRTRQFLQNALRSIQLVTETLNEPERSKYKFDSFEEVSKRLAADSSPDVVLRTIVLCAAQLGYLIAVLEKDEVLRDTWAEQKTIIVASCAGQLPAAIAASSHSLDELVDLAPETVAIAFRIGMDVDRRTASLGDDRSQSWAKAVFGVSAPDAQRAVDKFLLSEVSRFTTCRASLADLKWLN</sequence>
<dbReference type="AlphaFoldDB" id="A0A364KYS8"/>
<protein>
    <recommendedName>
        <fullName evidence="1">Starter acyltransferase (SAT) domain-containing protein</fullName>
    </recommendedName>
</protein>
<dbReference type="STRING" id="1196081.A0A364KYS8"/>